<comment type="caution">
    <text evidence="2">The sequence shown here is derived from an EMBL/GenBank/DDBJ whole genome shotgun (WGS) entry which is preliminary data.</text>
</comment>
<accession>A0A8J3QGL4</accession>
<proteinExistence type="predicted"/>
<dbReference type="Gene3D" id="3.90.1720.10">
    <property type="entry name" value="endopeptidase domain like (from Nostoc punctiforme)"/>
    <property type="match status" value="1"/>
</dbReference>
<dbReference type="EMBL" id="BONY01000087">
    <property type="protein sequence ID" value="GIH10216.1"/>
    <property type="molecule type" value="Genomic_DNA"/>
</dbReference>
<evidence type="ECO:0000313" key="2">
    <source>
        <dbReference type="EMBL" id="GIH10216.1"/>
    </source>
</evidence>
<keyword evidence="1" id="KW-0732">Signal</keyword>
<evidence type="ECO:0000313" key="3">
    <source>
        <dbReference type="Proteomes" id="UP000612899"/>
    </source>
</evidence>
<reference evidence="2" key="1">
    <citation type="submission" date="2021-01" db="EMBL/GenBank/DDBJ databases">
        <title>Whole genome shotgun sequence of Rhizocola hellebori NBRC 109834.</title>
        <authorList>
            <person name="Komaki H."/>
            <person name="Tamura T."/>
        </authorList>
    </citation>
    <scope>NUCLEOTIDE SEQUENCE</scope>
    <source>
        <strain evidence="2">NBRC 109834</strain>
    </source>
</reference>
<gene>
    <name evidence="2" type="ORF">Rhe02_82830</name>
</gene>
<dbReference type="Proteomes" id="UP000612899">
    <property type="component" value="Unassembled WGS sequence"/>
</dbReference>
<feature type="chain" id="PRO_5038820418" evidence="1">
    <location>
        <begin position="32"/>
        <end position="284"/>
    </location>
</feature>
<dbReference type="RefSeq" id="WP_203913934.1">
    <property type="nucleotide sequence ID" value="NZ_BONY01000087.1"/>
</dbReference>
<dbReference type="AlphaFoldDB" id="A0A8J3QGL4"/>
<keyword evidence="3" id="KW-1185">Reference proteome</keyword>
<sequence>MVKRIFAGRMLAGVTALMAAATLGAFGGVVASSVTPQAAHAGAPGGKITVDTVMERAEWWMATYGVVYSQEQSNAKADGAGEKYRPDCSGFVSMAWHLKKKSDGWDRYTGDLAGFGDTTWLSSLDLLKRGDAILGVSYGHVALFDKWADSSKTAMWIYDEYSTGSAGRYAKIDKSWYSSRSFRGLHYNNMVSDTWGAPTGLVCQYKVSAPSGKLNQRSGPGTNYTVEGYFVNGDYVWAAQDKTVVANGYTYRRFSGSRFSNFSYKLFVGSGDGATFARTSAACL</sequence>
<protein>
    <submittedName>
        <fullName evidence="2">Uncharacterized protein</fullName>
    </submittedName>
</protein>
<name>A0A8J3QGL4_9ACTN</name>
<organism evidence="2 3">
    <name type="scientific">Rhizocola hellebori</name>
    <dbReference type="NCBI Taxonomy" id="1392758"/>
    <lineage>
        <taxon>Bacteria</taxon>
        <taxon>Bacillati</taxon>
        <taxon>Actinomycetota</taxon>
        <taxon>Actinomycetes</taxon>
        <taxon>Micromonosporales</taxon>
        <taxon>Micromonosporaceae</taxon>
        <taxon>Rhizocola</taxon>
    </lineage>
</organism>
<feature type="signal peptide" evidence="1">
    <location>
        <begin position="1"/>
        <end position="31"/>
    </location>
</feature>
<evidence type="ECO:0000256" key="1">
    <source>
        <dbReference type="SAM" id="SignalP"/>
    </source>
</evidence>